<feature type="region of interest" description="Disordered" evidence="5">
    <location>
        <begin position="961"/>
        <end position="1011"/>
    </location>
</feature>
<feature type="compositionally biased region" description="Acidic residues" evidence="5">
    <location>
        <begin position="397"/>
        <end position="410"/>
    </location>
</feature>
<gene>
    <name evidence="7" type="ORF">D9613_010495</name>
</gene>
<dbReference type="PANTHER" id="PTHR45969">
    <property type="entry name" value="RING ZINC FINGER PROTEIN-RELATED"/>
    <property type="match status" value="1"/>
</dbReference>
<feature type="compositionally biased region" description="Pro residues" evidence="5">
    <location>
        <begin position="269"/>
        <end position="284"/>
    </location>
</feature>
<evidence type="ECO:0000256" key="2">
    <source>
        <dbReference type="ARBA" id="ARBA00022771"/>
    </source>
</evidence>
<feature type="compositionally biased region" description="Basic and acidic residues" evidence="5">
    <location>
        <begin position="1467"/>
        <end position="1476"/>
    </location>
</feature>
<feature type="compositionally biased region" description="Polar residues" evidence="5">
    <location>
        <begin position="1174"/>
        <end position="1190"/>
    </location>
</feature>
<organism evidence="7 8">
    <name type="scientific">Agrocybe pediades</name>
    <dbReference type="NCBI Taxonomy" id="84607"/>
    <lineage>
        <taxon>Eukaryota</taxon>
        <taxon>Fungi</taxon>
        <taxon>Dikarya</taxon>
        <taxon>Basidiomycota</taxon>
        <taxon>Agaricomycotina</taxon>
        <taxon>Agaricomycetes</taxon>
        <taxon>Agaricomycetidae</taxon>
        <taxon>Agaricales</taxon>
        <taxon>Agaricineae</taxon>
        <taxon>Strophariaceae</taxon>
        <taxon>Agrocybe</taxon>
    </lineage>
</organism>
<evidence type="ECO:0000256" key="5">
    <source>
        <dbReference type="SAM" id="MobiDB-lite"/>
    </source>
</evidence>
<dbReference type="InterPro" id="IPR011016">
    <property type="entry name" value="Znf_RING-CH"/>
</dbReference>
<feature type="compositionally biased region" description="Low complexity" evidence="5">
    <location>
        <begin position="147"/>
        <end position="176"/>
    </location>
</feature>
<feature type="region of interest" description="Disordered" evidence="5">
    <location>
        <begin position="1122"/>
        <end position="1218"/>
    </location>
</feature>
<feature type="region of interest" description="Disordered" evidence="5">
    <location>
        <begin position="1023"/>
        <end position="1088"/>
    </location>
</feature>
<feature type="compositionally biased region" description="Basic and acidic residues" evidence="5">
    <location>
        <begin position="1143"/>
        <end position="1158"/>
    </location>
</feature>
<feature type="compositionally biased region" description="Pro residues" evidence="5">
    <location>
        <begin position="1384"/>
        <end position="1393"/>
    </location>
</feature>
<dbReference type="PANTHER" id="PTHR45969:SF69">
    <property type="entry name" value="FINGER DOMAIN PROTEIN, PUTATIVE (AFU_ORTHOLOGUE AFUA_3G12190)-RELATED"/>
    <property type="match status" value="1"/>
</dbReference>
<dbReference type="InterPro" id="IPR001841">
    <property type="entry name" value="Znf_RING"/>
</dbReference>
<dbReference type="GO" id="GO:0061630">
    <property type="term" value="F:ubiquitin protein ligase activity"/>
    <property type="evidence" value="ECO:0007669"/>
    <property type="project" value="TreeGrafter"/>
</dbReference>
<feature type="region of interest" description="Disordered" evidence="5">
    <location>
        <begin position="122"/>
        <end position="194"/>
    </location>
</feature>
<feature type="compositionally biased region" description="Basic and acidic residues" evidence="5">
    <location>
        <begin position="874"/>
        <end position="887"/>
    </location>
</feature>
<evidence type="ECO:0000313" key="8">
    <source>
        <dbReference type="Proteomes" id="UP000521872"/>
    </source>
</evidence>
<keyword evidence="3" id="KW-0862">Zinc</keyword>
<evidence type="ECO:0000256" key="3">
    <source>
        <dbReference type="ARBA" id="ARBA00022833"/>
    </source>
</evidence>
<proteinExistence type="predicted"/>
<feature type="region of interest" description="Disordered" evidence="5">
    <location>
        <begin position="267"/>
        <end position="296"/>
    </location>
</feature>
<feature type="compositionally biased region" description="Low complexity" evidence="5">
    <location>
        <begin position="1709"/>
        <end position="1724"/>
    </location>
</feature>
<comment type="caution">
    <text evidence="7">The sequence shown here is derived from an EMBL/GenBank/DDBJ whole genome shotgun (WGS) entry which is preliminary data.</text>
</comment>
<reference evidence="7 8" key="1">
    <citation type="submission" date="2019-12" db="EMBL/GenBank/DDBJ databases">
        <authorList>
            <person name="Floudas D."/>
            <person name="Bentzer J."/>
            <person name="Ahren D."/>
            <person name="Johansson T."/>
            <person name="Persson P."/>
            <person name="Tunlid A."/>
        </authorList>
    </citation>
    <scope>NUCLEOTIDE SEQUENCE [LARGE SCALE GENOMIC DNA]</scope>
    <source>
        <strain evidence="7 8">CBS 102.39</strain>
    </source>
</reference>
<feature type="compositionally biased region" description="Basic and acidic residues" evidence="5">
    <location>
        <begin position="1410"/>
        <end position="1423"/>
    </location>
</feature>
<feature type="compositionally biased region" description="Polar residues" evidence="5">
    <location>
        <begin position="976"/>
        <end position="989"/>
    </location>
</feature>
<feature type="compositionally biased region" description="Polar residues" evidence="5">
    <location>
        <begin position="668"/>
        <end position="678"/>
    </location>
</feature>
<evidence type="ECO:0000256" key="1">
    <source>
        <dbReference type="ARBA" id="ARBA00022723"/>
    </source>
</evidence>
<feature type="region of interest" description="Disordered" evidence="5">
    <location>
        <begin position="388"/>
        <end position="410"/>
    </location>
</feature>
<feature type="region of interest" description="Disordered" evidence="5">
    <location>
        <begin position="1564"/>
        <end position="1587"/>
    </location>
</feature>
<feature type="compositionally biased region" description="Low complexity" evidence="5">
    <location>
        <begin position="679"/>
        <end position="692"/>
    </location>
</feature>
<evidence type="ECO:0000313" key="7">
    <source>
        <dbReference type="EMBL" id="KAF4610067.1"/>
    </source>
</evidence>
<feature type="region of interest" description="Disordered" evidence="5">
    <location>
        <begin position="662"/>
        <end position="704"/>
    </location>
</feature>
<dbReference type="PROSITE" id="PS50089">
    <property type="entry name" value="ZF_RING_2"/>
    <property type="match status" value="1"/>
</dbReference>
<dbReference type="GO" id="GO:0016567">
    <property type="term" value="P:protein ubiquitination"/>
    <property type="evidence" value="ECO:0007669"/>
    <property type="project" value="TreeGrafter"/>
</dbReference>
<accession>A0A8H4QFG7</accession>
<evidence type="ECO:0000259" key="6">
    <source>
        <dbReference type="PROSITE" id="PS50089"/>
    </source>
</evidence>
<dbReference type="Proteomes" id="UP000521872">
    <property type="component" value="Unassembled WGS sequence"/>
</dbReference>
<dbReference type="EMBL" id="JAACJL010000059">
    <property type="protein sequence ID" value="KAF4610067.1"/>
    <property type="molecule type" value="Genomic_DNA"/>
</dbReference>
<dbReference type="SMART" id="SM00744">
    <property type="entry name" value="RINGv"/>
    <property type="match status" value="1"/>
</dbReference>
<keyword evidence="1" id="KW-0479">Metal-binding</keyword>
<feature type="region of interest" description="Disordered" evidence="5">
    <location>
        <begin position="443"/>
        <end position="503"/>
    </location>
</feature>
<protein>
    <recommendedName>
        <fullName evidence="6">RING-type domain-containing protein</fullName>
    </recommendedName>
</protein>
<feature type="compositionally biased region" description="Basic and acidic residues" evidence="5">
    <location>
        <begin position="963"/>
        <end position="973"/>
    </location>
</feature>
<feature type="compositionally biased region" description="Low complexity" evidence="5">
    <location>
        <begin position="457"/>
        <end position="471"/>
    </location>
</feature>
<dbReference type="InterPro" id="IPR013083">
    <property type="entry name" value="Znf_RING/FYVE/PHD"/>
</dbReference>
<feature type="region of interest" description="Disordered" evidence="5">
    <location>
        <begin position="523"/>
        <end position="569"/>
    </location>
</feature>
<evidence type="ECO:0000256" key="4">
    <source>
        <dbReference type="PROSITE-ProRule" id="PRU00175"/>
    </source>
</evidence>
<dbReference type="CDD" id="cd16461">
    <property type="entry name" value="RING-H2_EL5-like"/>
    <property type="match status" value="1"/>
</dbReference>
<feature type="compositionally biased region" description="Low complexity" evidence="5">
    <location>
        <begin position="483"/>
        <end position="492"/>
    </location>
</feature>
<feature type="region of interest" description="Disordered" evidence="5">
    <location>
        <begin position="1709"/>
        <end position="1788"/>
    </location>
</feature>
<dbReference type="SUPFAM" id="SSF57850">
    <property type="entry name" value="RING/U-box"/>
    <property type="match status" value="1"/>
</dbReference>
<name>A0A8H4QFG7_9AGAR</name>
<feature type="compositionally biased region" description="Polar residues" evidence="5">
    <location>
        <begin position="762"/>
        <end position="774"/>
    </location>
</feature>
<dbReference type="SMART" id="SM00184">
    <property type="entry name" value="RING"/>
    <property type="match status" value="1"/>
</dbReference>
<keyword evidence="2 4" id="KW-0863">Zinc-finger</keyword>
<feature type="region of interest" description="Disordered" evidence="5">
    <location>
        <begin position="1324"/>
        <end position="1500"/>
    </location>
</feature>
<dbReference type="Pfam" id="PF13639">
    <property type="entry name" value="zf-RING_2"/>
    <property type="match status" value="1"/>
</dbReference>
<feature type="compositionally biased region" description="Low complexity" evidence="5">
    <location>
        <begin position="285"/>
        <end position="296"/>
    </location>
</feature>
<feature type="compositionally biased region" description="Polar residues" evidence="5">
    <location>
        <begin position="553"/>
        <end position="566"/>
    </location>
</feature>
<feature type="compositionally biased region" description="Basic and acidic residues" evidence="5">
    <location>
        <begin position="783"/>
        <end position="796"/>
    </location>
</feature>
<feature type="region of interest" description="Disordered" evidence="5">
    <location>
        <begin position="754"/>
        <end position="901"/>
    </location>
</feature>
<keyword evidence="8" id="KW-1185">Reference proteome</keyword>
<dbReference type="Gene3D" id="3.30.40.10">
    <property type="entry name" value="Zinc/RING finger domain, C3HC4 (zinc finger)"/>
    <property type="match status" value="1"/>
</dbReference>
<sequence>MEDEWSSWMKEKTSELPHHLQALACLSFPTLKSESRSSRCRTRELSLKESKTTGVLTRNSQINGLICHGLSIFEQATHRQHHLSSSFLPIFMSSNCPPQLQLSIQPNTNNFKRSFEQFGVDLGSPVGSTDAGGSGNNGNDRNKRARSSSSFSESSESAGSSTIVSGSNSSSSSMSMSREDRVGTSSGRPIIVLDPGVPLVPPRIPTPVIEDIDMADYVEESRGSPRTVPAASPTGQEQHRTPAADSYRLSLERFNAFESEMSLLRRSYPPEPLSRPPTPPPTLPPISISTSPSRTITSNAQRPMIPFPDNVFGSTSTTILDSSSLSVDPTREEQTPFRFLPLSSSHELSRGAAAESQPERHYQMQNGFRVHLDSALERLRSSSPLALSVGVGVAQPEPEEEQYEAEEEEEIVAEMLSRTAGPEPPTLPPIPSVATATEGEDWNDRVPFLNNEDDETSGATANAASPSTTNPWTARWQNPFPTPTRRAPSATTHPSLRDHPLPSPILRDLHSWMEEREIVGTPPTSLWMSSADAAMSTRGVSESRDDANRNSLEDGNTGLPSHNLGPSVSDGRWDARHPQPVLFATSGSSTIAPSVIRNMRRTYTNSNGTFSEPVGSWVSEDTPSYLFANPTSLSFARNTADQETLRSLDHGNPLRLGFGPRVLPRMNMSDSNPLNGRATSHSTTPSSRHSQTAANSNAEDASRRVNLSPAVSNLSDNNVTSSRRFSLPRLSAQDIDRPWYGGLVPQFNLHQPTFQHAAPFNDGSSEAQHDSATAASPALSLRQDARHQERTNDNHSHPSTFQYAVPYDDGSSEAQRGAAALSAPASRQDAPQQERADRSTRSSTFQYAVPFNDGSREAERGRPVSPVSTSRQDASSRQERANSDVRSSDPPSTVLPWETVPLDTMDGIDDPHPMIWYRSEYGIGLPPRRRSLHGQSRLGTSTSLVAENAAEARRQADYANVQRAREMSHERPPADTFNSILAGNTTPRSSQDEQDAARMRSSTSGRWQADELGWPHRRNPYIFPFERRRNPSPDSPSAEMESATSSAVEPPMMGIGSGVYPRRPAHRQDDRPHLPLDTSAISDMPELNSPNEAAALRSFLRRELEALERSSLSSSAHANWNRMHGEPAHSANTPQRSRPPSPRSRESVADRLRSRIESLTDSSIPMEGVVETSPLETRGNTNAAASTNRGRNNEPFRYLDGNPRNTQTRPSVAPSLPSPDLGASFDAVRQAHIAYLRRLIHDDISQGGTENRERPPSQSHQGYIDLFSRIEEERRRRLSQDVPRHDESRVSEAEMVSRARRMLPENATASERYAAYRFQRSLPFEGRESRDRTSAAAGHNATTPASPGVIDVDMFRPGPFRNTVQHHYNERRRQQMSSGRTEPSIPPTIPPLPFEQNPSTNMDASPTRDGPPRPELPRSHVGRETTSPNVPLPRPHYSFASARAAAMNESSRRRTNPDIHNLLTRQARSEASRIEDPTTPSTQTNSDRRPRVDPIQPDSFNLTRHQQLQQQYQRAREQLHARGLSNPVNDPHLVSNAINIADYILSDEFDSANSRPGLSLNETLRQNEESARESAAAPAHSARARRGRYGRSNLEAFALARGARRPRSYGDFILDEEFDDSYENLISLSQWLGDAKPKSTPSDILEKMEKAQYKDWATDDSDKRCPICLDDYGQTDKVLKLTNCSHWLHQDCLQRWLQTSNTCPVCRKSVVNNNSSSSTHSTTSPRGIPMRYQVRFVGVNRRPSQTSRRPPRPESPTGPNPNNNDGSRPAGDRRGEPPSGAAPWRRMP</sequence>
<feature type="region of interest" description="Disordered" evidence="5">
    <location>
        <begin position="220"/>
        <end position="244"/>
    </location>
</feature>
<dbReference type="GO" id="GO:0008270">
    <property type="term" value="F:zinc ion binding"/>
    <property type="evidence" value="ECO:0007669"/>
    <property type="project" value="UniProtKB-KW"/>
</dbReference>
<feature type="compositionally biased region" description="Basic and acidic residues" evidence="5">
    <location>
        <begin position="541"/>
        <end position="552"/>
    </location>
</feature>
<feature type="domain" description="RING-type" evidence="6">
    <location>
        <begin position="1665"/>
        <end position="1707"/>
    </location>
</feature>